<dbReference type="Pfam" id="PF12511">
    <property type="entry name" value="DUF3716"/>
    <property type="match status" value="1"/>
</dbReference>
<reference evidence="5 7" key="2">
    <citation type="journal article" date="2016" name="Front. Microbiol.">
        <title>Genome and transcriptome sequences reveal the specific parasitism of the nematophagous Purpureocillium lilacinum 36-1.</title>
        <authorList>
            <person name="Xie J."/>
            <person name="Li S."/>
            <person name="Mo C."/>
            <person name="Xiao X."/>
            <person name="Peng D."/>
            <person name="Wang G."/>
            <person name="Xiao Y."/>
        </authorList>
    </citation>
    <scope>NUCLEOTIDE SEQUENCE [LARGE SCALE GENOMIC DNA]</scope>
    <source>
        <strain evidence="5 7">36-1</strain>
    </source>
</reference>
<feature type="compositionally biased region" description="Low complexity" evidence="2">
    <location>
        <begin position="350"/>
        <end position="359"/>
    </location>
</feature>
<feature type="coiled-coil region" evidence="1">
    <location>
        <begin position="89"/>
        <end position="130"/>
    </location>
</feature>
<dbReference type="AlphaFoldDB" id="A0A179HSE0"/>
<comment type="caution">
    <text evidence="4">The sequence shown here is derived from an EMBL/GenBank/DDBJ whole genome shotgun (WGS) entry which is preliminary data.</text>
</comment>
<gene>
    <name evidence="5" type="ORF">PCL_03279</name>
    <name evidence="3" type="ORF">VFPBJ_07092</name>
    <name evidence="4" type="ORF">VFPFJ_02438</name>
</gene>
<feature type="region of interest" description="Disordered" evidence="2">
    <location>
        <begin position="698"/>
        <end position="743"/>
    </location>
</feature>
<dbReference type="EMBL" id="LSBI01000002">
    <property type="protein sequence ID" value="OAQ93277.1"/>
    <property type="molecule type" value="Genomic_DNA"/>
</dbReference>
<feature type="compositionally biased region" description="Basic and acidic residues" evidence="2">
    <location>
        <begin position="156"/>
        <end position="165"/>
    </location>
</feature>
<evidence type="ECO:0000313" key="6">
    <source>
        <dbReference type="Proteomes" id="UP000078340"/>
    </source>
</evidence>
<evidence type="ECO:0000313" key="7">
    <source>
        <dbReference type="Proteomes" id="UP000245956"/>
    </source>
</evidence>
<dbReference type="InterPro" id="IPR022190">
    <property type="entry name" value="DUF3716"/>
</dbReference>
<dbReference type="Proteomes" id="UP000078340">
    <property type="component" value="Unassembled WGS sequence"/>
</dbReference>
<organism evidence="4 6">
    <name type="scientific">Purpureocillium lilacinum</name>
    <name type="common">Paecilomyces lilacinus</name>
    <dbReference type="NCBI Taxonomy" id="33203"/>
    <lineage>
        <taxon>Eukaryota</taxon>
        <taxon>Fungi</taxon>
        <taxon>Dikarya</taxon>
        <taxon>Ascomycota</taxon>
        <taxon>Pezizomycotina</taxon>
        <taxon>Sordariomycetes</taxon>
        <taxon>Hypocreomycetidae</taxon>
        <taxon>Hypocreales</taxon>
        <taxon>Ophiocordycipitaceae</taxon>
        <taxon>Purpureocillium</taxon>
    </lineage>
</organism>
<feature type="region of interest" description="Disordered" evidence="2">
    <location>
        <begin position="927"/>
        <end position="957"/>
    </location>
</feature>
<dbReference type="Proteomes" id="UP000078240">
    <property type="component" value="Unassembled WGS sequence"/>
</dbReference>
<accession>A0A179HSE0</accession>
<dbReference type="GeneID" id="28884571"/>
<proteinExistence type="predicted"/>
<evidence type="ECO:0000313" key="4">
    <source>
        <dbReference type="EMBL" id="OAQ93277.1"/>
    </source>
</evidence>
<evidence type="ECO:0000313" key="5">
    <source>
        <dbReference type="EMBL" id="PWI76085.1"/>
    </source>
</evidence>
<evidence type="ECO:0000256" key="1">
    <source>
        <dbReference type="SAM" id="Coils"/>
    </source>
</evidence>
<feature type="region of interest" description="Disordered" evidence="2">
    <location>
        <begin position="1"/>
        <end position="20"/>
    </location>
</feature>
<reference evidence="5" key="1">
    <citation type="submission" date="2015-05" db="EMBL/GenBank/DDBJ databases">
        <authorList>
            <person name="Wang D.B."/>
            <person name="Wang M."/>
        </authorList>
    </citation>
    <scope>NUCLEOTIDE SEQUENCE</scope>
    <source>
        <strain evidence="5">36-1</strain>
    </source>
</reference>
<sequence>MTSTLAVIAPSEPPTTDLGLAAPTHRMEETAVWDALPAEEKRSVWDETENNFWSRFERDQEEARAAAEKDYRDATLDLKLEFNTLSGRQSQLAETRDRLARELAKVEQDLAQVAQACEDKSMKLNALEHEYGKRKHDREEKREHIYNQMLHFFKTKRGEDSDSGRASRAPPPPKRQPLPTAKTPSWRDQILNHDDDTPMEDAPRTNGHANADASTPAPVVTPANGNHNSADVLVNVVDADDNVIGPVERIDGWNQWVREIQDMPIKRPVKIRRGRRFGPDHLRTIYERSESKGVKWLSCMIQATGEVAPRRCHSCDKNQGAFEECIVLGGNMFQKCGNCEWNRQGCHMPSASRSSVAASPQKARETNTETEEMDRDDTTGSWEARRAEVAREALAKASGLPAASLRESLYVNHTEIEHKSPVLPEPVQMPTPQEPKEHTFVNSTPAGGAGFKAVNGFTAANSFPSTGSFTPANGFTPANNRNSRPSSRDILTPSAMSVETSPQPTPPGSEPLEEITRANLVLEHDGTVYTHPEIVQGVPLAKIDENHPYWELGWKPLKSQIEAQLATWRDKNTLALEAKSRGEGGSAKFQTGRQVNRGVKILEFLEQGEISPYQLISKKFIHTGKGAITSYDTLFRMCETLAELAKFKLDVTPIEWMRHRLHEIMMQKGVNFNVAKVIHDFYHDKKLTALRVKNGYKSIGRPSGYKPGQSKTPQGSVKKRKSMHSQTGTPRETPSRAPSPLDVEENAASPALTHATSVQTESGSFDTFSRKRLKTLSPPTGVAHDTLDVGEYSDTDSFSGAPLASHDWRLYQIKTRLFTSSIQVTQYWNWKERERMFEHQLLKDTDPITWGVHRDPIDFNIRLDDIVEVRWNIDVLQVHIVMSQWGTAIAKQDGEPRGDVMAAFKRERTIRRFLDFCRARRLRTTEVAPEDMESEWGKMQSEQLPGPGEEAGASLKE</sequence>
<reference evidence="4 6" key="3">
    <citation type="submission" date="2016-02" db="EMBL/GenBank/DDBJ databases">
        <title>Biosynthesis of antibiotic leucinostatins and their inhibition on Phytophthora in bio-control Purpureocillium lilacinum.</title>
        <authorList>
            <person name="Wang G."/>
            <person name="Liu Z."/>
            <person name="Lin R."/>
            <person name="Li E."/>
            <person name="Mao Z."/>
            <person name="Ling J."/>
            <person name="Yin W."/>
            <person name="Xie B."/>
        </authorList>
    </citation>
    <scope>NUCLEOTIDE SEQUENCE [LARGE SCALE GENOMIC DNA]</scope>
    <source>
        <strain evidence="3">PLBJ-1</strain>
        <strain evidence="4">PLFJ-1</strain>
    </source>
</reference>
<dbReference type="Proteomes" id="UP000245956">
    <property type="component" value="Unassembled WGS sequence"/>
</dbReference>
<evidence type="ECO:0000256" key="2">
    <source>
        <dbReference type="SAM" id="MobiDB-lite"/>
    </source>
</evidence>
<feature type="region of interest" description="Disordered" evidence="2">
    <location>
        <begin position="153"/>
        <end position="226"/>
    </location>
</feature>
<name>A0A179HSE0_PURLI</name>
<protein>
    <submittedName>
        <fullName evidence="4">Uncharacterized protein</fullName>
    </submittedName>
</protein>
<feature type="compositionally biased region" description="Polar residues" evidence="2">
    <location>
        <begin position="474"/>
        <end position="485"/>
    </location>
</feature>
<dbReference type="KEGG" id="plj:28884571"/>
<feature type="region of interest" description="Disordered" evidence="2">
    <location>
        <begin position="349"/>
        <end position="379"/>
    </location>
</feature>
<dbReference type="EMBL" id="LCWV01000001">
    <property type="protein sequence ID" value="PWI76085.1"/>
    <property type="molecule type" value="Genomic_DNA"/>
</dbReference>
<feature type="region of interest" description="Disordered" evidence="2">
    <location>
        <begin position="474"/>
        <end position="510"/>
    </location>
</feature>
<keyword evidence="1" id="KW-0175">Coiled coil</keyword>
<dbReference type="OMA" id="PSHPYWD"/>
<dbReference type="EMBL" id="LSBH01000005">
    <property type="protein sequence ID" value="OAQ78971.1"/>
    <property type="molecule type" value="Genomic_DNA"/>
</dbReference>
<evidence type="ECO:0000313" key="3">
    <source>
        <dbReference type="EMBL" id="OAQ78971.1"/>
    </source>
</evidence>